<feature type="compositionally biased region" description="Acidic residues" evidence="1">
    <location>
        <begin position="1"/>
        <end position="10"/>
    </location>
</feature>
<feature type="region of interest" description="Disordered" evidence="1">
    <location>
        <begin position="127"/>
        <end position="152"/>
    </location>
</feature>
<dbReference type="OrthoDB" id="10067843at2759"/>
<dbReference type="PANTHER" id="PTHR28467">
    <property type="entry name" value="PAXIP1-ASSOCIATED GLUTAMATE-RICH PROTEIN 1"/>
    <property type="match status" value="1"/>
</dbReference>
<dbReference type="GO" id="GO:0033148">
    <property type="term" value="P:positive regulation of intracellular estrogen receptor signaling pathway"/>
    <property type="evidence" value="ECO:0007669"/>
    <property type="project" value="TreeGrafter"/>
</dbReference>
<evidence type="ECO:0000313" key="2">
    <source>
        <dbReference type="EMBL" id="KAF6017149.1"/>
    </source>
</evidence>
<dbReference type="EMBL" id="VXIV02003427">
    <property type="protein sequence ID" value="KAF6017149.1"/>
    <property type="molecule type" value="Genomic_DNA"/>
</dbReference>
<dbReference type="Proteomes" id="UP000593567">
    <property type="component" value="Unassembled WGS sequence"/>
</dbReference>
<evidence type="ECO:0008006" key="4">
    <source>
        <dbReference type="Google" id="ProtNLM"/>
    </source>
</evidence>
<feature type="region of interest" description="Disordered" evidence="1">
    <location>
        <begin position="1"/>
        <end position="22"/>
    </location>
</feature>
<accession>A0A7J7ITB6</accession>
<gene>
    <name evidence="2" type="ORF">EB796_024544</name>
</gene>
<comment type="caution">
    <text evidence="2">The sequence shown here is derived from an EMBL/GenBank/DDBJ whole genome shotgun (WGS) entry which is preliminary data.</text>
</comment>
<organism evidence="2 3">
    <name type="scientific">Bugula neritina</name>
    <name type="common">Brown bryozoan</name>
    <name type="synonym">Sertularia neritina</name>
    <dbReference type="NCBI Taxonomy" id="10212"/>
    <lineage>
        <taxon>Eukaryota</taxon>
        <taxon>Metazoa</taxon>
        <taxon>Spiralia</taxon>
        <taxon>Lophotrochozoa</taxon>
        <taxon>Bryozoa</taxon>
        <taxon>Gymnolaemata</taxon>
        <taxon>Cheilostomatida</taxon>
        <taxon>Flustrina</taxon>
        <taxon>Buguloidea</taxon>
        <taxon>Bugulidae</taxon>
        <taxon>Bugula</taxon>
    </lineage>
</organism>
<dbReference type="GO" id="GO:0044666">
    <property type="term" value="C:MLL3/4 complex"/>
    <property type="evidence" value="ECO:0007669"/>
    <property type="project" value="TreeGrafter"/>
</dbReference>
<dbReference type="InterPro" id="IPR028213">
    <property type="entry name" value="PA1"/>
</dbReference>
<keyword evidence="3" id="KW-1185">Reference proteome</keyword>
<sequence>MEGYSSDEELYNPTKQKGDVWEPEPKTIVELYEKLDKNEVLELKWKSPGRMSLLKETTPLKQQEIVKETPEEVLKLQQKQNIVSMFEEDDLSNKAHTPSLNKTPKVSRTVPRAKASFDKIFNRVTHQSMSANTEDKTVTQQLAQQPNQSSGS</sequence>
<dbReference type="Pfam" id="PF15364">
    <property type="entry name" value="PAXIP1_C"/>
    <property type="match status" value="1"/>
</dbReference>
<dbReference type="GO" id="GO:0030331">
    <property type="term" value="F:nuclear estrogen receptor binding"/>
    <property type="evidence" value="ECO:0007669"/>
    <property type="project" value="TreeGrafter"/>
</dbReference>
<feature type="compositionally biased region" description="Polar residues" evidence="1">
    <location>
        <begin position="94"/>
        <end position="106"/>
    </location>
</feature>
<evidence type="ECO:0000256" key="1">
    <source>
        <dbReference type="SAM" id="MobiDB-lite"/>
    </source>
</evidence>
<feature type="region of interest" description="Disordered" evidence="1">
    <location>
        <begin position="88"/>
        <end position="109"/>
    </location>
</feature>
<protein>
    <recommendedName>
        <fullName evidence="4">PAXIP1</fullName>
    </recommendedName>
</protein>
<reference evidence="2" key="1">
    <citation type="submission" date="2020-06" db="EMBL/GenBank/DDBJ databases">
        <title>Draft genome of Bugula neritina, a colonial animal packing powerful symbionts and potential medicines.</title>
        <authorList>
            <person name="Rayko M."/>
        </authorList>
    </citation>
    <scope>NUCLEOTIDE SEQUENCE [LARGE SCALE GENOMIC DNA]</scope>
    <source>
        <strain evidence="2">Kwan_BN1</strain>
    </source>
</reference>
<proteinExistence type="predicted"/>
<evidence type="ECO:0000313" key="3">
    <source>
        <dbReference type="Proteomes" id="UP000593567"/>
    </source>
</evidence>
<name>A0A7J7ITB6_BUGNE</name>
<dbReference type="AlphaFoldDB" id="A0A7J7ITB6"/>
<dbReference type="GO" id="GO:1902808">
    <property type="term" value="P:positive regulation of cell cycle G1/S phase transition"/>
    <property type="evidence" value="ECO:0007669"/>
    <property type="project" value="TreeGrafter"/>
</dbReference>
<dbReference type="PANTHER" id="PTHR28467:SF1">
    <property type="entry name" value="PAXIP1-ASSOCIATED GLUTAMATE-RICH PROTEIN 1"/>
    <property type="match status" value="1"/>
</dbReference>